<feature type="transmembrane region" description="Helical" evidence="1">
    <location>
        <begin position="6"/>
        <end position="33"/>
    </location>
</feature>
<dbReference type="RefSeq" id="WP_018573725.1">
    <property type="nucleotide sequence ID" value="NZ_CP065725.1"/>
</dbReference>
<organism evidence="2 3">
    <name type="scientific">Oligella ureolytica</name>
    <dbReference type="NCBI Taxonomy" id="90244"/>
    <lineage>
        <taxon>Bacteria</taxon>
        <taxon>Pseudomonadati</taxon>
        <taxon>Pseudomonadota</taxon>
        <taxon>Betaproteobacteria</taxon>
        <taxon>Burkholderiales</taxon>
        <taxon>Alcaligenaceae</taxon>
        <taxon>Oligella</taxon>
    </lineage>
</organism>
<proteinExistence type="predicted"/>
<dbReference type="EMBL" id="CP065725">
    <property type="protein sequence ID" value="QPT40260.1"/>
    <property type="molecule type" value="Genomic_DNA"/>
</dbReference>
<gene>
    <name evidence="2" type="ORF">I6G29_01075</name>
</gene>
<keyword evidence="1" id="KW-1133">Transmembrane helix</keyword>
<evidence type="ECO:0000313" key="2">
    <source>
        <dbReference type="EMBL" id="QPT40260.1"/>
    </source>
</evidence>
<protein>
    <submittedName>
        <fullName evidence="2">Uncharacterized protein</fullName>
    </submittedName>
</protein>
<keyword evidence="1" id="KW-0812">Transmembrane</keyword>
<sequence>MSVHAVMVVLALAAELDLAVVAVAVLALVWVVASDFNCGLLKNDY</sequence>
<name>A0A7T3BQX5_9BURK</name>
<evidence type="ECO:0000313" key="3">
    <source>
        <dbReference type="Proteomes" id="UP000594903"/>
    </source>
</evidence>
<accession>A0A7T3BQX5</accession>
<keyword evidence="1" id="KW-0472">Membrane</keyword>
<evidence type="ECO:0000256" key="1">
    <source>
        <dbReference type="SAM" id="Phobius"/>
    </source>
</evidence>
<reference evidence="2 3" key="1">
    <citation type="submission" date="2020-12" db="EMBL/GenBank/DDBJ databases">
        <title>FDA dAtabase for Regulatory Grade micrObial Sequences (FDA-ARGOS): Supporting development and validation of Infectious Disease Dx tests.</title>
        <authorList>
            <person name="Sproer C."/>
            <person name="Gronow S."/>
            <person name="Severitt S."/>
            <person name="Schroder I."/>
            <person name="Tallon L."/>
            <person name="Sadzewicz L."/>
            <person name="Zhao X."/>
            <person name="Boylan J."/>
            <person name="Ott S."/>
            <person name="Bowen H."/>
            <person name="Vavikolanu K."/>
            <person name="Mehta A."/>
            <person name="Aluvathingal J."/>
            <person name="Nadendla S."/>
            <person name="Lowell S."/>
            <person name="Myers T."/>
            <person name="Yan Y."/>
            <person name="Sichtig H."/>
        </authorList>
    </citation>
    <scope>NUCLEOTIDE SEQUENCE [LARGE SCALE GENOMIC DNA]</scope>
    <source>
        <strain evidence="2 3">FDAARGOS_872</strain>
    </source>
</reference>
<keyword evidence="3" id="KW-1185">Reference proteome</keyword>
<dbReference type="Proteomes" id="UP000594903">
    <property type="component" value="Chromosome"/>
</dbReference>